<reference evidence="2 3" key="1">
    <citation type="submission" date="2023-11" db="EMBL/GenBank/DDBJ databases">
        <title>Bacillus jintuensis, isolated from a mudflat on the Beibu Gulf coast.</title>
        <authorList>
            <person name="Li M."/>
        </authorList>
    </citation>
    <scope>NUCLEOTIDE SEQUENCE [LARGE SCALE GENOMIC DNA]</scope>
    <source>
        <strain evidence="2 3">31A1R</strain>
    </source>
</reference>
<name>A0ABU5IW23_9BACI</name>
<dbReference type="Pfam" id="PF03479">
    <property type="entry name" value="PCC"/>
    <property type="match status" value="1"/>
</dbReference>
<keyword evidence="3" id="KW-1185">Reference proteome</keyword>
<dbReference type="PANTHER" id="PTHR34988">
    <property type="entry name" value="PROTEIN, PUTATIVE-RELATED"/>
    <property type="match status" value="1"/>
</dbReference>
<dbReference type="PANTHER" id="PTHR34988:SF1">
    <property type="entry name" value="DNA-BINDING PROTEIN"/>
    <property type="match status" value="1"/>
</dbReference>
<dbReference type="SUPFAM" id="SSF117856">
    <property type="entry name" value="AF0104/ALDC/Ptd012-like"/>
    <property type="match status" value="1"/>
</dbReference>
<evidence type="ECO:0000313" key="2">
    <source>
        <dbReference type="EMBL" id="MDZ5471354.1"/>
    </source>
</evidence>
<dbReference type="RefSeq" id="WP_322445651.1">
    <property type="nucleotide sequence ID" value="NZ_JAXOFX010000003.1"/>
</dbReference>
<dbReference type="InterPro" id="IPR005175">
    <property type="entry name" value="PPC_dom"/>
</dbReference>
<comment type="caution">
    <text evidence="2">The sequence shown here is derived from an EMBL/GenBank/DDBJ whole genome shotgun (WGS) entry which is preliminary data.</text>
</comment>
<accession>A0ABU5IW23</accession>
<protein>
    <submittedName>
        <fullName evidence="2">PPC domain-containing DNA-binding protein</fullName>
    </submittedName>
</protein>
<dbReference type="CDD" id="cd11378">
    <property type="entry name" value="DUF296"/>
    <property type="match status" value="1"/>
</dbReference>
<dbReference type="Proteomes" id="UP001290455">
    <property type="component" value="Unassembled WGS sequence"/>
</dbReference>
<dbReference type="Gene3D" id="3.30.1330.80">
    <property type="entry name" value="Hypothetical protein, similar to alpha- acetolactate decarboxylase, domain 2"/>
    <property type="match status" value="1"/>
</dbReference>
<proteinExistence type="predicted"/>
<evidence type="ECO:0000313" key="3">
    <source>
        <dbReference type="Proteomes" id="UP001290455"/>
    </source>
</evidence>
<sequence length="158" mass="17417">MSRTSQSVFDKEKGILMGYLGPGEDLIKGLKKELKKNNITAGTVSCIGSLAKLSIVQLDYEDNKMAYSKPIIWDAPVELLSGNGIVGVDSQGELDIHFHGVFVDHKKNISGGHFLEGDNIVAITLEFTVIATDAIQPRRELYKPLGFPLFNFYESEVN</sequence>
<dbReference type="EMBL" id="JAXOFX010000003">
    <property type="protein sequence ID" value="MDZ5471354.1"/>
    <property type="molecule type" value="Genomic_DNA"/>
</dbReference>
<keyword evidence="2" id="KW-0238">DNA-binding</keyword>
<dbReference type="GO" id="GO:0003677">
    <property type="term" value="F:DNA binding"/>
    <property type="evidence" value="ECO:0007669"/>
    <property type="project" value="UniProtKB-KW"/>
</dbReference>
<evidence type="ECO:0000259" key="1">
    <source>
        <dbReference type="PROSITE" id="PS51742"/>
    </source>
</evidence>
<organism evidence="2 3">
    <name type="scientific">Robertmurraya mangrovi</name>
    <dbReference type="NCBI Taxonomy" id="3098077"/>
    <lineage>
        <taxon>Bacteria</taxon>
        <taxon>Bacillati</taxon>
        <taxon>Bacillota</taxon>
        <taxon>Bacilli</taxon>
        <taxon>Bacillales</taxon>
        <taxon>Bacillaceae</taxon>
        <taxon>Robertmurraya</taxon>
    </lineage>
</organism>
<dbReference type="PROSITE" id="PS51742">
    <property type="entry name" value="PPC"/>
    <property type="match status" value="1"/>
</dbReference>
<feature type="domain" description="PPC" evidence="1">
    <location>
        <begin position="10"/>
        <end position="153"/>
    </location>
</feature>
<gene>
    <name evidence="2" type="ORF">SM124_06300</name>
</gene>